<dbReference type="GO" id="GO:0004144">
    <property type="term" value="F:diacylglycerol O-acyltransferase activity"/>
    <property type="evidence" value="ECO:0007669"/>
    <property type="project" value="TreeGrafter"/>
</dbReference>
<protein>
    <recommendedName>
        <fullName evidence="14">MOGAT2</fullName>
    </recommendedName>
</protein>
<keyword evidence="13" id="KW-1185">Reference proteome</keyword>
<evidence type="ECO:0000256" key="1">
    <source>
        <dbReference type="ARBA" id="ARBA00004477"/>
    </source>
</evidence>
<comment type="caution">
    <text evidence="12">The sequence shown here is derived from an EMBL/GenBank/DDBJ whole genome shotgun (WGS) entry which is preliminary data.</text>
</comment>
<evidence type="ECO:0000313" key="13">
    <source>
        <dbReference type="Proteomes" id="UP000242450"/>
    </source>
</evidence>
<comment type="subcellular location">
    <subcellularLocation>
        <location evidence="1">Endoplasmic reticulum membrane</location>
        <topology evidence="1">Multi-pass membrane protein</topology>
    </subcellularLocation>
</comment>
<evidence type="ECO:0000256" key="2">
    <source>
        <dbReference type="ARBA" id="ARBA00005420"/>
    </source>
</evidence>
<keyword evidence="5 11" id="KW-0812">Transmembrane</keyword>
<gene>
    <name evidence="12" type="ORF">Celaphus_00009246</name>
</gene>
<dbReference type="GO" id="GO:0005789">
    <property type="term" value="C:endoplasmic reticulum membrane"/>
    <property type="evidence" value="ECO:0007669"/>
    <property type="project" value="UniProtKB-SubCell"/>
</dbReference>
<evidence type="ECO:0000256" key="3">
    <source>
        <dbReference type="ARBA" id="ARBA00022516"/>
    </source>
</evidence>
<evidence type="ECO:0008006" key="14">
    <source>
        <dbReference type="Google" id="ProtNLM"/>
    </source>
</evidence>
<accession>A0A212DHH7</accession>
<evidence type="ECO:0000313" key="12">
    <source>
        <dbReference type="EMBL" id="OWK17695.1"/>
    </source>
</evidence>
<keyword evidence="8" id="KW-0443">Lipid metabolism</keyword>
<dbReference type="OrthoDB" id="264532at2759"/>
<evidence type="ECO:0000256" key="9">
    <source>
        <dbReference type="ARBA" id="ARBA00023136"/>
    </source>
</evidence>
<dbReference type="GO" id="GO:0003846">
    <property type="term" value="F:2-acylglycerol O-acyltransferase activity"/>
    <property type="evidence" value="ECO:0007669"/>
    <property type="project" value="TreeGrafter"/>
</dbReference>
<keyword evidence="6" id="KW-0256">Endoplasmic reticulum</keyword>
<name>A0A212DHH7_CEREH</name>
<keyword evidence="9 11" id="KW-0472">Membrane</keyword>
<evidence type="ECO:0000256" key="4">
    <source>
        <dbReference type="ARBA" id="ARBA00022679"/>
    </source>
</evidence>
<evidence type="ECO:0000256" key="7">
    <source>
        <dbReference type="ARBA" id="ARBA00022989"/>
    </source>
</evidence>
<evidence type="ECO:0000256" key="11">
    <source>
        <dbReference type="SAM" id="Phobius"/>
    </source>
</evidence>
<reference evidence="12 13" key="1">
    <citation type="journal article" date="2018" name="Mol. Genet. Genomics">
        <title>The red deer Cervus elaphus genome CerEla1.0: sequencing, annotating, genes, and chromosomes.</title>
        <authorList>
            <person name="Bana N.A."/>
            <person name="Nyiri A."/>
            <person name="Nagy J."/>
            <person name="Frank K."/>
            <person name="Nagy T."/>
            <person name="Steger V."/>
            <person name="Schiller M."/>
            <person name="Lakatos P."/>
            <person name="Sugar L."/>
            <person name="Horn P."/>
            <person name="Barta E."/>
            <person name="Orosz L."/>
        </authorList>
    </citation>
    <scope>NUCLEOTIDE SEQUENCE [LARGE SCALE GENOMIC DNA]</scope>
    <source>
        <strain evidence="12">Hungarian</strain>
    </source>
</reference>
<dbReference type="InterPro" id="IPR007130">
    <property type="entry name" value="DAGAT"/>
</dbReference>
<keyword evidence="4" id="KW-0808">Transferase</keyword>
<dbReference type="GO" id="GO:0006651">
    <property type="term" value="P:diacylglycerol biosynthetic process"/>
    <property type="evidence" value="ECO:0007669"/>
    <property type="project" value="TreeGrafter"/>
</dbReference>
<dbReference type="EMBL" id="MKHE01000001">
    <property type="protein sequence ID" value="OWK17695.1"/>
    <property type="molecule type" value="Genomic_DNA"/>
</dbReference>
<dbReference type="GO" id="GO:0019432">
    <property type="term" value="P:triglyceride biosynthetic process"/>
    <property type="evidence" value="ECO:0007669"/>
    <property type="project" value="TreeGrafter"/>
</dbReference>
<evidence type="ECO:0000256" key="8">
    <source>
        <dbReference type="ARBA" id="ARBA00023098"/>
    </source>
</evidence>
<proteinExistence type="inferred from homology"/>
<evidence type="ECO:0000256" key="6">
    <source>
        <dbReference type="ARBA" id="ARBA00022824"/>
    </source>
</evidence>
<dbReference type="AlphaFoldDB" id="A0A212DHH7"/>
<evidence type="ECO:0000256" key="5">
    <source>
        <dbReference type="ARBA" id="ARBA00022692"/>
    </source>
</evidence>
<dbReference type="Proteomes" id="UP000242450">
    <property type="component" value="Chromosome 1"/>
</dbReference>
<dbReference type="PANTHER" id="PTHR12317:SF74">
    <property type="entry name" value="2-ACYLGLYCEROL O-ACYLTRANSFERASE 2"/>
    <property type="match status" value="1"/>
</dbReference>
<evidence type="ECO:0000256" key="10">
    <source>
        <dbReference type="ARBA" id="ARBA00023315"/>
    </source>
</evidence>
<dbReference type="PANTHER" id="PTHR12317">
    <property type="entry name" value="DIACYLGLYCEROL O-ACYLTRANSFERASE"/>
    <property type="match status" value="1"/>
</dbReference>
<organism evidence="12 13">
    <name type="scientific">Cervus elaphus hippelaphus</name>
    <name type="common">European red deer</name>
    <dbReference type="NCBI Taxonomy" id="46360"/>
    <lineage>
        <taxon>Eukaryota</taxon>
        <taxon>Metazoa</taxon>
        <taxon>Chordata</taxon>
        <taxon>Craniata</taxon>
        <taxon>Vertebrata</taxon>
        <taxon>Euteleostomi</taxon>
        <taxon>Mammalia</taxon>
        <taxon>Eutheria</taxon>
        <taxon>Laurasiatheria</taxon>
        <taxon>Artiodactyla</taxon>
        <taxon>Ruminantia</taxon>
        <taxon>Pecora</taxon>
        <taxon>Cervidae</taxon>
        <taxon>Cervinae</taxon>
        <taxon>Cervus</taxon>
    </lineage>
</organism>
<feature type="transmembrane region" description="Helical" evidence="11">
    <location>
        <begin position="20"/>
        <end position="43"/>
    </location>
</feature>
<comment type="similarity">
    <text evidence="2">Belongs to the diacylglycerol acyltransferase family.</text>
</comment>
<keyword evidence="3" id="KW-0444">Lipid biosynthesis</keyword>
<dbReference type="Pfam" id="PF03982">
    <property type="entry name" value="DAGAT"/>
    <property type="match status" value="3"/>
</dbReference>
<sequence length="254" mass="29993">MVEFAPLFLPLERRLQVFAVLQLIFSYLALHLICWVVFIGLLFTRFWLISILYVIWWYLDRDTPWQGGRQSAFLRRRTIWKYMKDYFPISVSMGLTREWAALVLIFSFGENDTYDQVENSRGSWLQWFQDRLHKSTRGSIPLFYGRGVFQYSSGLMPYHQPITTVGEPRPRLGRGEDHCSRNNKVPMHSVVPALSQHAPLCLAVGKPVEVQKTPLPSQEEVDRFHQRYMKELENLFEAHKLKYNVPRDQHLEIC</sequence>
<keyword evidence="10" id="KW-0012">Acyltransferase</keyword>
<keyword evidence="7 11" id="KW-1133">Transmembrane helix</keyword>